<reference evidence="1" key="1">
    <citation type="submission" date="2022-03" db="EMBL/GenBank/DDBJ databases">
        <title>Genome Encyclopedia of Bacteria and Archaea VI: Functional Genomics of Type Strains.</title>
        <authorList>
            <person name="Whitman W."/>
        </authorList>
    </citation>
    <scope>NUCLEOTIDE SEQUENCE</scope>
    <source>
        <strain evidence="1">HSC-15S17</strain>
    </source>
</reference>
<name>A0ABT1GDD4_9BURK</name>
<gene>
    <name evidence="1" type="ORF">L1274_000653</name>
</gene>
<protein>
    <submittedName>
        <fullName evidence="1">Uncharacterized protein</fullName>
    </submittedName>
</protein>
<comment type="caution">
    <text evidence="1">The sequence shown here is derived from an EMBL/GenBank/DDBJ whole genome shotgun (WGS) entry which is preliminary data.</text>
</comment>
<organism evidence="1 2">
    <name type="scientific">Duganella violaceipulchra</name>
    <dbReference type="NCBI Taxonomy" id="2849652"/>
    <lineage>
        <taxon>Bacteria</taxon>
        <taxon>Pseudomonadati</taxon>
        <taxon>Pseudomonadota</taxon>
        <taxon>Betaproteobacteria</taxon>
        <taxon>Burkholderiales</taxon>
        <taxon>Oxalobacteraceae</taxon>
        <taxon>Telluria group</taxon>
        <taxon>Duganella</taxon>
    </lineage>
</organism>
<evidence type="ECO:0000313" key="1">
    <source>
        <dbReference type="EMBL" id="MCP2006965.1"/>
    </source>
</evidence>
<accession>A0ABT1GDD4</accession>
<proteinExistence type="predicted"/>
<keyword evidence="2" id="KW-1185">Reference proteome</keyword>
<dbReference type="EMBL" id="JALJZU010000001">
    <property type="protein sequence ID" value="MCP2006965.1"/>
    <property type="molecule type" value="Genomic_DNA"/>
</dbReference>
<sequence length="31" mass="3607">MGLDAGTLQAAYQTMQMDDEMRRQRHLVALR</sequence>
<dbReference type="Proteomes" id="UP001162889">
    <property type="component" value="Unassembled WGS sequence"/>
</dbReference>
<evidence type="ECO:0000313" key="2">
    <source>
        <dbReference type="Proteomes" id="UP001162889"/>
    </source>
</evidence>